<accession>A0A0S7BCQ5</accession>
<dbReference type="Gene3D" id="3.40.50.850">
    <property type="entry name" value="Isochorismatase-like"/>
    <property type="match status" value="1"/>
</dbReference>
<dbReference type="STRING" id="360412.LARV_03333"/>
<proteinExistence type="predicted"/>
<gene>
    <name evidence="2" type="ORF">LARV_03333</name>
</gene>
<dbReference type="PANTHER" id="PTHR47297">
    <property type="match status" value="1"/>
</dbReference>
<dbReference type="SUPFAM" id="SSF52499">
    <property type="entry name" value="Isochorismatase-like hydrolases"/>
    <property type="match status" value="1"/>
</dbReference>
<feature type="domain" description="Isochorismatase-like" evidence="1">
    <location>
        <begin position="39"/>
        <end position="196"/>
    </location>
</feature>
<sequence>MSENLESTGQSFLAYLDEWMSALPEKTLEQAAPVPGEAAVISVDLVNGFCSVGPLASPRVNDIVPACVALFKRAWARGIRHIVLAQDTHEPDALEFEAWPPHCVRGTQESEAVDAIRALPFYAEMTTIKKNSIHSWLNTSLAAWMEDHPEIQTYIVVGDCTDLCVYQMAMHLRLEANAKHIQRRVIVPANCVATYDYPVDIARQQGALPHPGDFLHATFLYHMALNGIEIVSKIL</sequence>
<reference evidence="2" key="1">
    <citation type="submission" date="2015-07" db="EMBL/GenBank/DDBJ databases">
        <title>Draft Genome Sequences of Anaerolinea thermolimosa IMO-1, Bellilinea caldifistulae GOMI-1, Leptolinea tardivitalis YMTK-2, Levilinea saccharolytica KIBI-1,Longilinea arvoryzae KOME-1, Previously Described as Members of the Anaerolineaceae (Chloroflexi).</title>
        <authorList>
            <person name="Sekiguchi Y."/>
            <person name="Ohashi A."/>
            <person name="Matsuura N."/>
            <person name="Tourlousse M.D."/>
        </authorList>
    </citation>
    <scope>NUCLEOTIDE SEQUENCE [LARGE SCALE GENOMIC DNA]</scope>
    <source>
        <strain evidence="2">KOME-1</strain>
    </source>
</reference>
<dbReference type="RefSeq" id="WP_075074716.1">
    <property type="nucleotide sequence ID" value="NZ_DF967972.1"/>
</dbReference>
<evidence type="ECO:0000313" key="3">
    <source>
        <dbReference type="Proteomes" id="UP000055060"/>
    </source>
</evidence>
<dbReference type="InterPro" id="IPR036380">
    <property type="entry name" value="Isochorismatase-like_sf"/>
</dbReference>
<keyword evidence="3" id="KW-1185">Reference proteome</keyword>
<dbReference type="InterPro" id="IPR044717">
    <property type="entry name" value="NIC1"/>
</dbReference>
<dbReference type="EMBL" id="DF967972">
    <property type="protein sequence ID" value="GAP15543.1"/>
    <property type="molecule type" value="Genomic_DNA"/>
</dbReference>
<dbReference type="Proteomes" id="UP000055060">
    <property type="component" value="Unassembled WGS sequence"/>
</dbReference>
<name>A0A0S7BCQ5_9CHLR</name>
<dbReference type="AlphaFoldDB" id="A0A0S7BCQ5"/>
<dbReference type="InterPro" id="IPR000868">
    <property type="entry name" value="Isochorismatase-like_dom"/>
</dbReference>
<dbReference type="Pfam" id="PF00857">
    <property type="entry name" value="Isochorismatase"/>
    <property type="match status" value="1"/>
</dbReference>
<dbReference type="CDD" id="cd00431">
    <property type="entry name" value="cysteine_hydrolases"/>
    <property type="match status" value="1"/>
</dbReference>
<protein>
    <submittedName>
        <fullName evidence="2">Amidases related to nicotinamidase</fullName>
    </submittedName>
</protein>
<evidence type="ECO:0000259" key="1">
    <source>
        <dbReference type="Pfam" id="PF00857"/>
    </source>
</evidence>
<evidence type="ECO:0000313" key="2">
    <source>
        <dbReference type="EMBL" id="GAP15543.1"/>
    </source>
</evidence>
<dbReference type="GO" id="GO:0019365">
    <property type="term" value="P:pyridine nucleotide salvage"/>
    <property type="evidence" value="ECO:0007669"/>
    <property type="project" value="InterPro"/>
</dbReference>
<organism evidence="2">
    <name type="scientific">Longilinea arvoryzae</name>
    <dbReference type="NCBI Taxonomy" id="360412"/>
    <lineage>
        <taxon>Bacteria</taxon>
        <taxon>Bacillati</taxon>
        <taxon>Chloroflexota</taxon>
        <taxon>Anaerolineae</taxon>
        <taxon>Anaerolineales</taxon>
        <taxon>Anaerolineaceae</taxon>
        <taxon>Longilinea</taxon>
    </lineage>
</organism>
<dbReference type="PANTHER" id="PTHR47297:SF2">
    <property type="entry name" value="OS02G0606800 PROTEIN"/>
    <property type="match status" value="1"/>
</dbReference>
<dbReference type="OrthoDB" id="9796485at2"/>
<dbReference type="GO" id="GO:0008936">
    <property type="term" value="F:nicotinamidase activity"/>
    <property type="evidence" value="ECO:0007669"/>
    <property type="project" value="InterPro"/>
</dbReference>